<dbReference type="Pfam" id="PF00108">
    <property type="entry name" value="Thiolase_N"/>
    <property type="match status" value="1"/>
</dbReference>
<feature type="domain" description="Thiolase N-terminal" evidence="9">
    <location>
        <begin position="20"/>
        <end position="191"/>
    </location>
</feature>
<dbReference type="InterPro" id="IPR020615">
    <property type="entry name" value="Thiolase_acyl_enz_int_AS"/>
</dbReference>
<evidence type="ECO:0000256" key="3">
    <source>
        <dbReference type="ARBA" id="ARBA00022448"/>
    </source>
</evidence>
<dbReference type="EC" id="2.3.1.176" evidence="2"/>
<keyword evidence="7" id="KW-0576">Peroxisome</keyword>
<gene>
    <name evidence="11" type="ORF">C0068_16065</name>
</gene>
<dbReference type="PANTHER" id="PTHR42870:SF1">
    <property type="entry name" value="NON-SPECIFIC LIPID-TRANSFER PROTEIN-LIKE 2"/>
    <property type="match status" value="1"/>
</dbReference>
<evidence type="ECO:0000256" key="7">
    <source>
        <dbReference type="ARBA" id="ARBA00023140"/>
    </source>
</evidence>
<dbReference type="CDD" id="cd00829">
    <property type="entry name" value="SCP-x_thiolase"/>
    <property type="match status" value="1"/>
</dbReference>
<evidence type="ECO:0000259" key="9">
    <source>
        <dbReference type="Pfam" id="PF00108"/>
    </source>
</evidence>
<dbReference type="PROSITE" id="PS00737">
    <property type="entry name" value="THIOLASE_2"/>
    <property type="match status" value="1"/>
</dbReference>
<dbReference type="OrthoDB" id="7053663at2"/>
<evidence type="ECO:0000313" key="11">
    <source>
        <dbReference type="EMBL" id="POP51669.1"/>
    </source>
</evidence>
<dbReference type="InterPro" id="IPR055140">
    <property type="entry name" value="Thiolase_C_2"/>
</dbReference>
<dbReference type="InterPro" id="IPR016039">
    <property type="entry name" value="Thiolase-like"/>
</dbReference>
<protein>
    <recommendedName>
        <fullName evidence="2">propanoyl-CoA C-acyltransferase</fullName>
        <ecNumber evidence="2">2.3.1.176</ecNumber>
    </recommendedName>
    <alternativeName>
        <fullName evidence="8">Propanoyl-CoA C-acyltransferase</fullName>
    </alternativeName>
</protein>
<dbReference type="Gene3D" id="3.40.47.10">
    <property type="match status" value="1"/>
</dbReference>
<keyword evidence="4" id="KW-0808">Transferase</keyword>
<comment type="caution">
    <text evidence="11">The sequence shown here is derived from an EMBL/GenBank/DDBJ whole genome shotgun (WGS) entry which is preliminary data.</text>
</comment>
<sequence length="392" mass="41723">MSEKAIVAGVGMVKFAKPGQNEDYDVMAEKAVRLALKDAGIEYSEVQQAYASYIYGDSTCGQKALYRVGETAIPIINVNNNCSSGSTALFLARQAVAGGMLECALVVGFEQMRPGALGTSWDDRPSPFEDFTGHLNRLGYAVTQAGPAPCVFGAGGMDYLKKYDANPDIFGKVAVKTRNHAMKNPYALFTKPMTLEEVMTSPVIYEPHLTRFMACPPTCGAAAAIVCSEDFAKRHGINHGVEIAGQGMATDHSDSWDSAMNLVGAQMTRRAAAVAYEQAGMGPEDVNVVELHDCFTPNEVITYEGLGLCGEGEASKFINDGDNTYGGRVVVNPSGGLMSKGHPIGATGVAQCVELCWHLRGMAEDRQVEGARVALQHNLGLGGAAVVTMYKI</sequence>
<reference evidence="11 12" key="1">
    <citation type="submission" date="2018-01" db="EMBL/GenBank/DDBJ databases">
        <authorList>
            <person name="Yu X.-D."/>
        </authorList>
    </citation>
    <scope>NUCLEOTIDE SEQUENCE [LARGE SCALE GENOMIC DNA]</scope>
    <source>
        <strain evidence="11 12">ZX-21</strain>
    </source>
</reference>
<evidence type="ECO:0000256" key="6">
    <source>
        <dbReference type="ARBA" id="ARBA00023121"/>
    </source>
</evidence>
<dbReference type="PANTHER" id="PTHR42870">
    <property type="entry name" value="ACETYL-COA C-ACETYLTRANSFERASE"/>
    <property type="match status" value="1"/>
</dbReference>
<dbReference type="NCBIfam" id="NF006102">
    <property type="entry name" value="PRK08256.1"/>
    <property type="match status" value="1"/>
</dbReference>
<accession>A0A2S4HCK5</accession>
<dbReference type="InterPro" id="IPR020616">
    <property type="entry name" value="Thiolase_N"/>
</dbReference>
<dbReference type="SUPFAM" id="SSF53901">
    <property type="entry name" value="Thiolase-like"/>
    <property type="match status" value="1"/>
</dbReference>
<proteinExistence type="predicted"/>
<comment type="subcellular location">
    <subcellularLocation>
        <location evidence="1">Peroxisome</location>
    </subcellularLocation>
</comment>
<evidence type="ECO:0000259" key="10">
    <source>
        <dbReference type="Pfam" id="PF22691"/>
    </source>
</evidence>
<keyword evidence="3" id="KW-0813">Transport</keyword>
<dbReference type="GO" id="GO:0008289">
    <property type="term" value="F:lipid binding"/>
    <property type="evidence" value="ECO:0007669"/>
    <property type="project" value="UniProtKB-KW"/>
</dbReference>
<dbReference type="RefSeq" id="WP_103685498.1">
    <property type="nucleotide sequence ID" value="NZ_PQGG01000036.1"/>
</dbReference>
<evidence type="ECO:0000256" key="4">
    <source>
        <dbReference type="ARBA" id="ARBA00022679"/>
    </source>
</evidence>
<evidence type="ECO:0000256" key="5">
    <source>
        <dbReference type="ARBA" id="ARBA00023055"/>
    </source>
</evidence>
<dbReference type="GO" id="GO:0003988">
    <property type="term" value="F:acetyl-CoA C-acyltransferase activity"/>
    <property type="evidence" value="ECO:0007669"/>
    <property type="project" value="UniProtKB-ARBA"/>
</dbReference>
<keyword evidence="5" id="KW-0445">Lipid transport</keyword>
<evidence type="ECO:0000256" key="2">
    <source>
        <dbReference type="ARBA" id="ARBA00012352"/>
    </source>
</evidence>
<dbReference type="InterPro" id="IPR020613">
    <property type="entry name" value="Thiolase_CS"/>
</dbReference>
<dbReference type="PIRSF" id="PIRSF000429">
    <property type="entry name" value="Ac-CoA_Ac_transf"/>
    <property type="match status" value="1"/>
</dbReference>
<dbReference type="InterPro" id="IPR002155">
    <property type="entry name" value="Thiolase"/>
</dbReference>
<keyword evidence="6" id="KW-0446">Lipid-binding</keyword>
<feature type="domain" description="Thiolase C-terminal" evidence="10">
    <location>
        <begin position="257"/>
        <end position="387"/>
    </location>
</feature>
<dbReference type="GO" id="GO:0006869">
    <property type="term" value="P:lipid transport"/>
    <property type="evidence" value="ECO:0007669"/>
    <property type="project" value="UniProtKB-KW"/>
</dbReference>
<dbReference type="Pfam" id="PF22691">
    <property type="entry name" value="Thiolase_C_1"/>
    <property type="match status" value="1"/>
</dbReference>
<evidence type="ECO:0000313" key="12">
    <source>
        <dbReference type="Proteomes" id="UP000237222"/>
    </source>
</evidence>
<evidence type="ECO:0000256" key="8">
    <source>
        <dbReference type="ARBA" id="ARBA00032316"/>
    </source>
</evidence>
<evidence type="ECO:0000256" key="1">
    <source>
        <dbReference type="ARBA" id="ARBA00004275"/>
    </source>
</evidence>
<dbReference type="AlphaFoldDB" id="A0A2S4HCK5"/>
<name>A0A2S4HCK5_9GAMM</name>
<dbReference type="PROSITE" id="PS00098">
    <property type="entry name" value="THIOLASE_1"/>
    <property type="match status" value="1"/>
</dbReference>
<organism evidence="11 12">
    <name type="scientific">Zhongshania marina</name>
    <dbReference type="NCBI Taxonomy" id="2304603"/>
    <lineage>
        <taxon>Bacteria</taxon>
        <taxon>Pseudomonadati</taxon>
        <taxon>Pseudomonadota</taxon>
        <taxon>Gammaproteobacteria</taxon>
        <taxon>Cellvibrionales</taxon>
        <taxon>Spongiibacteraceae</taxon>
        <taxon>Zhongshania</taxon>
    </lineage>
</organism>
<dbReference type="Proteomes" id="UP000237222">
    <property type="component" value="Unassembled WGS sequence"/>
</dbReference>
<dbReference type="EMBL" id="PQGG01000036">
    <property type="protein sequence ID" value="POP51669.1"/>
    <property type="molecule type" value="Genomic_DNA"/>
</dbReference>